<keyword evidence="3" id="KW-1185">Reference proteome</keyword>
<evidence type="ECO:0000313" key="3">
    <source>
        <dbReference type="Proteomes" id="UP000002051"/>
    </source>
</evidence>
<name>A0A072VGH8_MEDTR</name>
<dbReference type="AlphaFoldDB" id="A0A072VGH8"/>
<reference evidence="1 3" key="1">
    <citation type="journal article" date="2011" name="Nature">
        <title>The Medicago genome provides insight into the evolution of rhizobial symbioses.</title>
        <authorList>
            <person name="Young N.D."/>
            <person name="Debelle F."/>
            <person name="Oldroyd G.E."/>
            <person name="Geurts R."/>
            <person name="Cannon S.B."/>
            <person name="Udvardi M.K."/>
            <person name="Benedito V.A."/>
            <person name="Mayer K.F."/>
            <person name="Gouzy J."/>
            <person name="Schoof H."/>
            <person name="Van de Peer Y."/>
            <person name="Proost S."/>
            <person name="Cook D.R."/>
            <person name="Meyers B.C."/>
            <person name="Spannagl M."/>
            <person name="Cheung F."/>
            <person name="De Mita S."/>
            <person name="Krishnakumar V."/>
            <person name="Gundlach H."/>
            <person name="Zhou S."/>
            <person name="Mudge J."/>
            <person name="Bharti A.K."/>
            <person name="Murray J.D."/>
            <person name="Naoumkina M.A."/>
            <person name="Rosen B."/>
            <person name="Silverstein K.A."/>
            <person name="Tang H."/>
            <person name="Rombauts S."/>
            <person name="Zhao P.X."/>
            <person name="Zhou P."/>
            <person name="Barbe V."/>
            <person name="Bardou P."/>
            <person name="Bechner M."/>
            <person name="Bellec A."/>
            <person name="Berger A."/>
            <person name="Berges H."/>
            <person name="Bidwell S."/>
            <person name="Bisseling T."/>
            <person name="Choisne N."/>
            <person name="Couloux A."/>
            <person name="Denny R."/>
            <person name="Deshpande S."/>
            <person name="Dai X."/>
            <person name="Doyle J.J."/>
            <person name="Dudez A.M."/>
            <person name="Farmer A.D."/>
            <person name="Fouteau S."/>
            <person name="Franken C."/>
            <person name="Gibelin C."/>
            <person name="Gish J."/>
            <person name="Goldstein S."/>
            <person name="Gonzalez A.J."/>
            <person name="Green P.J."/>
            <person name="Hallab A."/>
            <person name="Hartog M."/>
            <person name="Hua A."/>
            <person name="Humphray S.J."/>
            <person name="Jeong D.H."/>
            <person name="Jing Y."/>
            <person name="Jocker A."/>
            <person name="Kenton S.M."/>
            <person name="Kim D.J."/>
            <person name="Klee K."/>
            <person name="Lai H."/>
            <person name="Lang C."/>
            <person name="Lin S."/>
            <person name="Macmil S.L."/>
            <person name="Magdelenat G."/>
            <person name="Matthews L."/>
            <person name="McCorrison J."/>
            <person name="Monaghan E.L."/>
            <person name="Mun J.H."/>
            <person name="Najar F.Z."/>
            <person name="Nicholson C."/>
            <person name="Noirot C."/>
            <person name="O'Bleness M."/>
            <person name="Paule C.R."/>
            <person name="Poulain J."/>
            <person name="Prion F."/>
            <person name="Qin B."/>
            <person name="Qu C."/>
            <person name="Retzel E.F."/>
            <person name="Riddle C."/>
            <person name="Sallet E."/>
            <person name="Samain S."/>
            <person name="Samson N."/>
            <person name="Sanders I."/>
            <person name="Saurat O."/>
            <person name="Scarpelli C."/>
            <person name="Schiex T."/>
            <person name="Segurens B."/>
            <person name="Severin A.J."/>
            <person name="Sherrier D.J."/>
            <person name="Shi R."/>
            <person name="Sims S."/>
            <person name="Singer S.R."/>
            <person name="Sinharoy S."/>
            <person name="Sterck L."/>
            <person name="Viollet A."/>
            <person name="Wang B.B."/>
            <person name="Wang K."/>
            <person name="Wang M."/>
            <person name="Wang X."/>
            <person name="Warfsmann J."/>
            <person name="Weissenbach J."/>
            <person name="White D.D."/>
            <person name="White J.D."/>
            <person name="Wiley G.B."/>
            <person name="Wincker P."/>
            <person name="Xing Y."/>
            <person name="Yang L."/>
            <person name="Yao Z."/>
            <person name="Ying F."/>
            <person name="Zhai J."/>
            <person name="Zhou L."/>
            <person name="Zuber A."/>
            <person name="Denarie J."/>
            <person name="Dixon R.A."/>
            <person name="May G.D."/>
            <person name="Schwartz D.C."/>
            <person name="Rogers J."/>
            <person name="Quetier F."/>
            <person name="Town C.D."/>
            <person name="Roe B.A."/>
        </authorList>
    </citation>
    <scope>NUCLEOTIDE SEQUENCE [LARGE SCALE GENOMIC DNA]</scope>
    <source>
        <strain evidence="1">A17</strain>
        <strain evidence="2 3">cv. Jemalong A17</strain>
    </source>
</reference>
<dbReference type="Proteomes" id="UP000002051">
    <property type="component" value="Unassembled WGS sequence"/>
</dbReference>
<dbReference type="EnsemblPlants" id="KEH40711">
    <property type="protein sequence ID" value="KEH40711"/>
    <property type="gene ID" value="MTR_1g033660"/>
</dbReference>
<dbReference type="EMBL" id="CM001217">
    <property type="protein sequence ID" value="KEH40711.1"/>
    <property type="molecule type" value="Genomic_DNA"/>
</dbReference>
<proteinExistence type="predicted"/>
<accession>A0A072VGH8</accession>
<evidence type="ECO:0000313" key="1">
    <source>
        <dbReference type="EMBL" id="KEH40711.1"/>
    </source>
</evidence>
<reference evidence="2" key="3">
    <citation type="submission" date="2015-04" db="UniProtKB">
        <authorList>
            <consortium name="EnsemblPlants"/>
        </authorList>
    </citation>
    <scope>IDENTIFICATION</scope>
    <source>
        <strain evidence="2">cv. Jemalong A17</strain>
    </source>
</reference>
<protein>
    <submittedName>
        <fullName evidence="1 2">Uncharacterized protein</fullName>
    </submittedName>
</protein>
<sequence length="215" mass="24713">MSRSHETSFISLPTISSQNIPQVMNKIKGIIGCDFTSSISNSNLVNNLQNILDEMENLKPNLDSSERGVMVSLQILLNNLRSDIPIIESTLNNFNQAEELQRLADDHLKYIRKKIKDKNTNLVKLWDEDFHIDQRICYLEHELQIARNKKADISEALDMEMASFWEMDAESKKADAENSHLLVELLVMKKEVNGVIVKRNNLEEAWKGIQSLFDL</sequence>
<dbReference type="HOGENOM" id="CLU_1284969_0_0_1"/>
<reference evidence="1 3" key="2">
    <citation type="journal article" date="2014" name="BMC Genomics">
        <title>An improved genome release (version Mt4.0) for the model legume Medicago truncatula.</title>
        <authorList>
            <person name="Tang H."/>
            <person name="Krishnakumar V."/>
            <person name="Bidwell S."/>
            <person name="Rosen B."/>
            <person name="Chan A."/>
            <person name="Zhou S."/>
            <person name="Gentzbittel L."/>
            <person name="Childs K.L."/>
            <person name="Yandell M."/>
            <person name="Gundlach H."/>
            <person name="Mayer K.F."/>
            <person name="Schwartz D.C."/>
            <person name="Town C.D."/>
        </authorList>
    </citation>
    <scope>GENOME REANNOTATION</scope>
    <source>
        <strain evidence="1">A17</strain>
        <strain evidence="2 3">cv. Jemalong A17</strain>
    </source>
</reference>
<gene>
    <name evidence="1" type="ordered locus">MTR_1g033660</name>
</gene>
<organism evidence="1 3">
    <name type="scientific">Medicago truncatula</name>
    <name type="common">Barrel medic</name>
    <name type="synonym">Medicago tribuloides</name>
    <dbReference type="NCBI Taxonomy" id="3880"/>
    <lineage>
        <taxon>Eukaryota</taxon>
        <taxon>Viridiplantae</taxon>
        <taxon>Streptophyta</taxon>
        <taxon>Embryophyta</taxon>
        <taxon>Tracheophyta</taxon>
        <taxon>Spermatophyta</taxon>
        <taxon>Magnoliopsida</taxon>
        <taxon>eudicotyledons</taxon>
        <taxon>Gunneridae</taxon>
        <taxon>Pentapetalae</taxon>
        <taxon>rosids</taxon>
        <taxon>fabids</taxon>
        <taxon>Fabales</taxon>
        <taxon>Fabaceae</taxon>
        <taxon>Papilionoideae</taxon>
        <taxon>50 kb inversion clade</taxon>
        <taxon>NPAAA clade</taxon>
        <taxon>Hologalegina</taxon>
        <taxon>IRL clade</taxon>
        <taxon>Trifolieae</taxon>
        <taxon>Medicago</taxon>
    </lineage>
</organism>
<evidence type="ECO:0000313" key="2">
    <source>
        <dbReference type="EnsemblPlants" id="KEH40711"/>
    </source>
</evidence>